<proteinExistence type="predicted"/>
<name>A0ABT9WYZ1_9BACI</name>
<sequence length="72" mass="8128">MVQAKLRETKLKLVFSNGVDDNGNPNLQNKTYQYINLQATPDQLHETAVAIAVLTVNPLEYVERIDSSEIRV</sequence>
<protein>
    <recommendedName>
        <fullName evidence="1">DUF1659 domain-containing protein</fullName>
    </recommendedName>
</protein>
<dbReference type="Proteomes" id="UP001223586">
    <property type="component" value="Unassembled WGS sequence"/>
</dbReference>
<dbReference type="EMBL" id="JAUSTT010000048">
    <property type="protein sequence ID" value="MDQ0178507.1"/>
    <property type="molecule type" value="Genomic_DNA"/>
</dbReference>
<evidence type="ECO:0000313" key="2">
    <source>
        <dbReference type="EMBL" id="MDQ0178507.1"/>
    </source>
</evidence>
<feature type="domain" description="DUF1659" evidence="1">
    <location>
        <begin position="2"/>
        <end position="70"/>
    </location>
</feature>
<organism evidence="2 3">
    <name type="scientific">Bacillus chungangensis</name>
    <dbReference type="NCBI Taxonomy" id="587633"/>
    <lineage>
        <taxon>Bacteria</taxon>
        <taxon>Bacillati</taxon>
        <taxon>Bacillota</taxon>
        <taxon>Bacilli</taxon>
        <taxon>Bacillales</taxon>
        <taxon>Bacillaceae</taxon>
        <taxon>Bacillus</taxon>
    </lineage>
</organism>
<keyword evidence="3" id="KW-1185">Reference proteome</keyword>
<comment type="caution">
    <text evidence="2">The sequence shown here is derived from an EMBL/GenBank/DDBJ whole genome shotgun (WGS) entry which is preliminary data.</text>
</comment>
<dbReference type="RefSeq" id="WP_307233397.1">
    <property type="nucleotide sequence ID" value="NZ_JAUSTT010000048.1"/>
</dbReference>
<gene>
    <name evidence="2" type="ORF">J2S08_004414</name>
</gene>
<reference evidence="2 3" key="1">
    <citation type="submission" date="2023-07" db="EMBL/GenBank/DDBJ databases">
        <title>Genomic Encyclopedia of Type Strains, Phase IV (KMG-IV): sequencing the most valuable type-strain genomes for metagenomic binning, comparative biology and taxonomic classification.</title>
        <authorList>
            <person name="Goeker M."/>
        </authorList>
    </citation>
    <scope>NUCLEOTIDE SEQUENCE [LARGE SCALE GENOMIC DNA]</scope>
    <source>
        <strain evidence="2 3">DSM 23837</strain>
    </source>
</reference>
<dbReference type="Pfam" id="PF07872">
    <property type="entry name" value="DUF1659"/>
    <property type="match status" value="1"/>
</dbReference>
<accession>A0ABT9WYZ1</accession>
<dbReference type="InterPro" id="IPR012454">
    <property type="entry name" value="DUF1659"/>
</dbReference>
<evidence type="ECO:0000313" key="3">
    <source>
        <dbReference type="Proteomes" id="UP001223586"/>
    </source>
</evidence>
<evidence type="ECO:0000259" key="1">
    <source>
        <dbReference type="Pfam" id="PF07872"/>
    </source>
</evidence>